<dbReference type="PROSITE" id="PS00018">
    <property type="entry name" value="EF_HAND_1"/>
    <property type="match status" value="2"/>
</dbReference>
<dbReference type="EMBL" id="JAGQLJ010000022">
    <property type="protein sequence ID" value="MCA9380866.1"/>
    <property type="molecule type" value="Genomic_DNA"/>
</dbReference>
<reference evidence="4" key="2">
    <citation type="journal article" date="2021" name="Microbiome">
        <title>Successional dynamics and alternative stable states in a saline activated sludge microbial community over 9 years.</title>
        <authorList>
            <person name="Wang Y."/>
            <person name="Ye J."/>
            <person name="Ju F."/>
            <person name="Liu L."/>
            <person name="Boyd J.A."/>
            <person name="Deng Y."/>
            <person name="Parks D.H."/>
            <person name="Jiang X."/>
            <person name="Yin X."/>
            <person name="Woodcroft B.J."/>
            <person name="Tyson G.W."/>
            <person name="Hugenholtz P."/>
            <person name="Polz M.F."/>
            <person name="Zhang T."/>
        </authorList>
    </citation>
    <scope>NUCLEOTIDE SEQUENCE</scope>
    <source>
        <strain evidence="4">HKST-UBA13</strain>
    </source>
</reference>
<dbReference type="InterPro" id="IPR018247">
    <property type="entry name" value="EF_Hand_1_Ca_BS"/>
</dbReference>
<feature type="domain" description="Right handed beta helix" evidence="3">
    <location>
        <begin position="176"/>
        <end position="324"/>
    </location>
</feature>
<dbReference type="InterPro" id="IPR006626">
    <property type="entry name" value="PbH1"/>
</dbReference>
<protein>
    <recommendedName>
        <fullName evidence="1">Probable pectate lyase C</fullName>
    </recommendedName>
</protein>
<dbReference type="PANTHER" id="PTHR36453">
    <property type="entry name" value="SECRETED PROTEIN-RELATED"/>
    <property type="match status" value="1"/>
</dbReference>
<name>A0A955L1I4_9BACT</name>
<dbReference type="Proteomes" id="UP000775877">
    <property type="component" value="Unassembled WGS sequence"/>
</dbReference>
<dbReference type="Gene3D" id="2.160.20.10">
    <property type="entry name" value="Single-stranded right-handed beta-helix, Pectin lyase-like"/>
    <property type="match status" value="1"/>
</dbReference>
<evidence type="ECO:0000313" key="4">
    <source>
        <dbReference type="EMBL" id="MCA9380866.1"/>
    </source>
</evidence>
<dbReference type="SUPFAM" id="SSF51126">
    <property type="entry name" value="Pectin lyase-like"/>
    <property type="match status" value="1"/>
</dbReference>
<reference evidence="4" key="1">
    <citation type="submission" date="2020-04" db="EMBL/GenBank/DDBJ databases">
        <authorList>
            <person name="Zhang T."/>
        </authorList>
    </citation>
    <scope>NUCLEOTIDE SEQUENCE</scope>
    <source>
        <strain evidence="4">HKST-UBA13</strain>
    </source>
</reference>
<dbReference type="SMART" id="SM00710">
    <property type="entry name" value="PbH1"/>
    <property type="match status" value="6"/>
</dbReference>
<proteinExistence type="predicted"/>
<evidence type="ECO:0000313" key="5">
    <source>
        <dbReference type="Proteomes" id="UP000775877"/>
    </source>
</evidence>
<organism evidence="4 5">
    <name type="scientific">Candidatus Dojkabacteria bacterium</name>
    <dbReference type="NCBI Taxonomy" id="2099670"/>
    <lineage>
        <taxon>Bacteria</taxon>
        <taxon>Candidatus Dojkabacteria</taxon>
    </lineage>
</organism>
<evidence type="ECO:0000259" key="3">
    <source>
        <dbReference type="Pfam" id="PF13229"/>
    </source>
</evidence>
<dbReference type="Pfam" id="PF13229">
    <property type="entry name" value="Beta_helix"/>
    <property type="match status" value="1"/>
</dbReference>
<dbReference type="AlphaFoldDB" id="A0A955L1I4"/>
<dbReference type="InterPro" id="IPR012334">
    <property type="entry name" value="Pectin_lyas_fold"/>
</dbReference>
<dbReference type="InterPro" id="IPR011050">
    <property type="entry name" value="Pectin_lyase_fold/virulence"/>
</dbReference>
<dbReference type="InterPro" id="IPR039448">
    <property type="entry name" value="Beta_helix"/>
</dbReference>
<evidence type="ECO:0000256" key="2">
    <source>
        <dbReference type="SAM" id="MobiDB-lite"/>
    </source>
</evidence>
<feature type="region of interest" description="Disordered" evidence="2">
    <location>
        <begin position="465"/>
        <end position="486"/>
    </location>
</feature>
<dbReference type="PANTHER" id="PTHR36453:SF1">
    <property type="entry name" value="RIGHT HANDED BETA HELIX DOMAIN-CONTAINING PROTEIN"/>
    <property type="match status" value="1"/>
</dbReference>
<sequence length="560" mass="61178">MLVSDGVYRETVSMYADTSHGNLLVLKAQNPGGVTIKASDVYTNFTNVGNGIYSVPWTNNWGVSPLPAGWDTVEDQVEDIVGRREVVLINENNLDQKLRFDQLVPGSFFVDEGLDKIYIYPQVGVNINTSTVEIGTRGRVVTLSGKTNLVFNGFNLEHSAYSIIDGGGSALWVQALNNASIVNLNIKNNGGSGLGLLTLSHVFFNNIKANNNGSNGIGGSQQTQTVYNNIELKNNNWRGKRGDFTGWSQAGIKVLYVVDATFNNILTQDNYTYGLWCDTGCTNVVMNNLQSFNNERGGAYIEANHGPIEMVNSKIANNDGFGVLLANASNLMIDNSILYNNESSQIILTGDGNGRTSKNWVTNEGVLVSVYNSNFKSINNVIFAKDSANKLFDTTYNSTQLSNFLSTAEFSNNQYYHYNNENSFEKSSNIFVPFTDWVDLSNETGSKFVEPICYVNPEQNNFSLDSSCTNNQGSNNGDGSGSEIPSSGKGICGPLDSNSNGLVDLVDFTKFSGNLYNKIICTDTIEYGNCGGMDSNKDKIIDDIDFKNLIVKYKNSSACI</sequence>
<evidence type="ECO:0000256" key="1">
    <source>
        <dbReference type="ARBA" id="ARBA00016512"/>
    </source>
</evidence>
<accession>A0A955L1I4</accession>
<gene>
    <name evidence="4" type="ORF">KC678_01235</name>
</gene>
<comment type="caution">
    <text evidence="4">The sequence shown here is derived from an EMBL/GenBank/DDBJ whole genome shotgun (WGS) entry which is preliminary data.</text>
</comment>